<dbReference type="PANTHER" id="PTHR43736:SF1">
    <property type="entry name" value="DIHYDRONEOPTERIN TRIPHOSPHATE DIPHOSPHATASE"/>
    <property type="match status" value="1"/>
</dbReference>
<evidence type="ECO:0000259" key="4">
    <source>
        <dbReference type="PROSITE" id="PS51462"/>
    </source>
</evidence>
<feature type="domain" description="Nudix hydrolase" evidence="4">
    <location>
        <begin position="1"/>
        <end position="144"/>
    </location>
</feature>
<dbReference type="GO" id="GO:0008828">
    <property type="term" value="F:dATP diphosphatase activity"/>
    <property type="evidence" value="ECO:0007669"/>
    <property type="project" value="InterPro"/>
</dbReference>
<dbReference type="Proteomes" id="UP000030341">
    <property type="component" value="Chromosome 2"/>
</dbReference>
<evidence type="ECO:0000313" key="6">
    <source>
        <dbReference type="Proteomes" id="UP000030341"/>
    </source>
</evidence>
<keyword evidence="3" id="KW-0479">Metal-binding</keyword>
<dbReference type="PRINTS" id="PR01404">
    <property type="entry name" value="NPPPHYDRLASE"/>
</dbReference>
<name>A0A0A7EMG2_9GAMM</name>
<dbReference type="STRING" id="1348114.OM33_18790"/>
<evidence type="ECO:0000256" key="3">
    <source>
        <dbReference type="PIRSR" id="PIRSR603564-2"/>
    </source>
</evidence>
<dbReference type="NCBIfam" id="NF006961">
    <property type="entry name" value="PRK09438.1"/>
    <property type="match status" value="1"/>
</dbReference>
<dbReference type="SUPFAM" id="SSF55811">
    <property type="entry name" value="Nudix"/>
    <property type="match status" value="1"/>
</dbReference>
<gene>
    <name evidence="5" type="ORF">OM33_18790</name>
</gene>
<dbReference type="InterPro" id="IPR000086">
    <property type="entry name" value="NUDIX_hydrolase_dom"/>
</dbReference>
<dbReference type="InterPro" id="IPR015797">
    <property type="entry name" value="NUDIX_hydrolase-like_dom_sf"/>
</dbReference>
<evidence type="ECO:0000313" key="5">
    <source>
        <dbReference type="EMBL" id="AIY67117.1"/>
    </source>
</evidence>
<dbReference type="GO" id="GO:0046656">
    <property type="term" value="P:folic acid biosynthetic process"/>
    <property type="evidence" value="ECO:0007669"/>
    <property type="project" value="InterPro"/>
</dbReference>
<dbReference type="CDD" id="cd04664">
    <property type="entry name" value="NUDIX_DHNTPase_like"/>
    <property type="match status" value="1"/>
</dbReference>
<evidence type="ECO:0000256" key="2">
    <source>
        <dbReference type="PIRSR" id="PIRSR603564-1"/>
    </source>
</evidence>
<dbReference type="RefSeq" id="WP_040135914.1">
    <property type="nucleotide sequence ID" value="NZ_CP009889.1"/>
</dbReference>
<feature type="binding site" evidence="3">
    <location>
        <position position="55"/>
    </location>
    <ligand>
        <name>Mg(2+)</name>
        <dbReference type="ChEBI" id="CHEBI:18420"/>
    </ligand>
</feature>
<dbReference type="GO" id="GO:0019177">
    <property type="term" value="F:dihydroneopterin triphosphate pyrophosphohydrolase activity"/>
    <property type="evidence" value="ECO:0007669"/>
    <property type="project" value="InterPro"/>
</dbReference>
<feature type="binding site" evidence="2">
    <location>
        <position position="35"/>
    </location>
    <ligand>
        <name>substrate</name>
    </ligand>
</feature>
<dbReference type="EMBL" id="CP009889">
    <property type="protein sequence ID" value="AIY67117.1"/>
    <property type="molecule type" value="Genomic_DNA"/>
</dbReference>
<feature type="binding site" evidence="2">
    <location>
        <position position="3"/>
    </location>
    <ligand>
        <name>substrate</name>
    </ligand>
</feature>
<dbReference type="eggNOG" id="COG0494">
    <property type="taxonomic scope" value="Bacteria"/>
</dbReference>
<sequence>MLKKPFSVLVVIQNTRNEFLLIQRADDAAFWQSVTGCIEDNETPLQCAYREVFEETGINCEDLGYTIVDLDITNYYDIRKDWRHRYESGSITNTEYVFYLKVETDTAITLDPNEHTDFVWLDFKTAYTRFYSKTNKEAAELIFKNQNCKL</sequence>
<keyword evidence="3" id="KW-0460">Magnesium</keyword>
<accession>A0A0A7EMG2</accession>
<dbReference type="OrthoDB" id="7066556at2"/>
<dbReference type="Gene3D" id="3.90.79.10">
    <property type="entry name" value="Nucleoside Triphosphate Pyrophosphohydrolase"/>
    <property type="match status" value="1"/>
</dbReference>
<protein>
    <submittedName>
        <fullName evidence="5">Dihydroneopterin triphosphate pyrophosphatase</fullName>
    </submittedName>
</protein>
<dbReference type="Pfam" id="PF00293">
    <property type="entry name" value="NUDIX"/>
    <property type="match status" value="1"/>
</dbReference>
<feature type="binding site" evidence="3">
    <location>
        <position position="51"/>
    </location>
    <ligand>
        <name>Mg(2+)</name>
        <dbReference type="ChEBI" id="CHEBI:18420"/>
    </ligand>
</feature>
<dbReference type="InterPro" id="IPR003564">
    <property type="entry name" value="DHNTPase"/>
</dbReference>
<feature type="binding site" evidence="2">
    <location>
        <position position="132"/>
    </location>
    <ligand>
        <name>substrate</name>
    </ligand>
</feature>
<keyword evidence="1" id="KW-0378">Hydrolase</keyword>
<reference evidence="5 6" key="1">
    <citation type="submission" date="2014-11" db="EMBL/GenBank/DDBJ databases">
        <title>Complete Genome Sequence of Pseudoalteromonas sp. Strain OCN003 Isolated from Kaneohe Bay, Oahu, Hawaii.</title>
        <authorList>
            <person name="Beurmann S."/>
            <person name="Videau P."/>
            <person name="Ushijima B."/>
            <person name="Smith A.M."/>
            <person name="Aeby G.S."/>
            <person name="Callahan S.M."/>
            <person name="Belcaid M."/>
        </authorList>
    </citation>
    <scope>NUCLEOTIDE SEQUENCE [LARGE SCALE GENOMIC DNA]</scope>
    <source>
        <strain evidence="5 6">OCN003</strain>
    </source>
</reference>
<dbReference type="AlphaFoldDB" id="A0A0A7EMG2"/>
<dbReference type="PROSITE" id="PS51462">
    <property type="entry name" value="NUDIX"/>
    <property type="match status" value="1"/>
</dbReference>
<dbReference type="GO" id="GO:0046872">
    <property type="term" value="F:metal ion binding"/>
    <property type="evidence" value="ECO:0007669"/>
    <property type="project" value="UniProtKB-KW"/>
</dbReference>
<organism evidence="5 6">
    <name type="scientific">Pseudoalteromonas piratica</name>
    <dbReference type="NCBI Taxonomy" id="1348114"/>
    <lineage>
        <taxon>Bacteria</taxon>
        <taxon>Pseudomonadati</taxon>
        <taxon>Pseudomonadota</taxon>
        <taxon>Gammaproteobacteria</taxon>
        <taxon>Alteromonadales</taxon>
        <taxon>Pseudoalteromonadaceae</taxon>
        <taxon>Pseudoalteromonas</taxon>
    </lineage>
</organism>
<keyword evidence="6" id="KW-1185">Reference proteome</keyword>
<dbReference type="HOGENOM" id="CLU_128620_0_0_6"/>
<evidence type="ECO:0000256" key="1">
    <source>
        <dbReference type="ARBA" id="ARBA00022801"/>
    </source>
</evidence>
<dbReference type="InterPro" id="IPR020084">
    <property type="entry name" value="NUDIX_hydrolase_CS"/>
</dbReference>
<proteinExistence type="predicted"/>
<feature type="binding site" evidence="2">
    <location>
        <position position="24"/>
    </location>
    <ligand>
        <name>substrate</name>
    </ligand>
</feature>
<dbReference type="PANTHER" id="PTHR43736">
    <property type="entry name" value="ADP-RIBOSE PYROPHOSPHATASE"/>
    <property type="match status" value="1"/>
</dbReference>
<dbReference type="PROSITE" id="PS00893">
    <property type="entry name" value="NUDIX_BOX"/>
    <property type="match status" value="1"/>
</dbReference>
<dbReference type="KEGG" id="pseo:OM33_18790"/>
<comment type="cofactor">
    <cofactor evidence="3">
        <name>Mg(2+)</name>
        <dbReference type="ChEBI" id="CHEBI:18420"/>
    </cofactor>
    <text evidence="3">Binds 1 Mg(2+) ion per subunit.</text>
</comment>
<feature type="binding site" evidence="3">
    <location>
        <position position="114"/>
    </location>
    <ligand>
        <name>Mg(2+)</name>
        <dbReference type="ChEBI" id="CHEBI:18420"/>
    </ligand>
</feature>